<feature type="region of interest" description="Disordered" evidence="1">
    <location>
        <begin position="20"/>
        <end position="47"/>
    </location>
</feature>
<gene>
    <name evidence="2" type="ORF">ARMOST_15548</name>
</gene>
<organism evidence="2 3">
    <name type="scientific">Armillaria ostoyae</name>
    <name type="common">Armillaria root rot fungus</name>
    <dbReference type="NCBI Taxonomy" id="47428"/>
    <lineage>
        <taxon>Eukaryota</taxon>
        <taxon>Fungi</taxon>
        <taxon>Dikarya</taxon>
        <taxon>Basidiomycota</taxon>
        <taxon>Agaricomycotina</taxon>
        <taxon>Agaricomycetes</taxon>
        <taxon>Agaricomycetidae</taxon>
        <taxon>Agaricales</taxon>
        <taxon>Marasmiineae</taxon>
        <taxon>Physalacriaceae</taxon>
        <taxon>Armillaria</taxon>
    </lineage>
</organism>
<accession>A0A284RTQ2</accession>
<proteinExistence type="predicted"/>
<evidence type="ECO:0000313" key="2">
    <source>
        <dbReference type="EMBL" id="SJL12127.1"/>
    </source>
</evidence>
<dbReference type="EMBL" id="FUEG01000016">
    <property type="protein sequence ID" value="SJL12127.1"/>
    <property type="molecule type" value="Genomic_DNA"/>
</dbReference>
<name>A0A284RTQ2_ARMOS</name>
<reference evidence="3" key="1">
    <citation type="journal article" date="2017" name="Nat. Ecol. Evol.">
        <title>Genome expansion and lineage-specific genetic innovations in the forest pathogenic fungi Armillaria.</title>
        <authorList>
            <person name="Sipos G."/>
            <person name="Prasanna A.N."/>
            <person name="Walter M.C."/>
            <person name="O'Connor E."/>
            <person name="Balint B."/>
            <person name="Krizsan K."/>
            <person name="Kiss B."/>
            <person name="Hess J."/>
            <person name="Varga T."/>
            <person name="Slot J."/>
            <person name="Riley R."/>
            <person name="Boka B."/>
            <person name="Rigling D."/>
            <person name="Barry K."/>
            <person name="Lee J."/>
            <person name="Mihaltcheva S."/>
            <person name="LaButti K."/>
            <person name="Lipzen A."/>
            <person name="Waldron R."/>
            <person name="Moloney N.M."/>
            <person name="Sperisen C."/>
            <person name="Kredics L."/>
            <person name="Vagvoelgyi C."/>
            <person name="Patrignani A."/>
            <person name="Fitzpatrick D."/>
            <person name="Nagy I."/>
            <person name="Doyle S."/>
            <person name="Anderson J.B."/>
            <person name="Grigoriev I.V."/>
            <person name="Gueldener U."/>
            <person name="Muensterkoetter M."/>
            <person name="Nagy L.G."/>
        </authorList>
    </citation>
    <scope>NUCLEOTIDE SEQUENCE [LARGE SCALE GENOMIC DNA]</scope>
    <source>
        <strain evidence="3">C18/9</strain>
    </source>
</reference>
<sequence>MASLTVPVPTTTGEIELLTANGRRDNSTSSPHPSRRQCEHHYPLGAVPRGIPRRVDEALMGVYPERRNGGRLDKRKAYDYSDNRAQHRIDLLRSGQILNVVDHHPFEGYELIKDRTARTDGHRDWRDLTYTRCIPRIL</sequence>
<evidence type="ECO:0000256" key="1">
    <source>
        <dbReference type="SAM" id="MobiDB-lite"/>
    </source>
</evidence>
<dbReference type="Proteomes" id="UP000219338">
    <property type="component" value="Unassembled WGS sequence"/>
</dbReference>
<keyword evidence="3" id="KW-1185">Reference proteome</keyword>
<evidence type="ECO:0000313" key="3">
    <source>
        <dbReference type="Proteomes" id="UP000219338"/>
    </source>
</evidence>
<dbReference type="AlphaFoldDB" id="A0A284RTQ2"/>
<protein>
    <submittedName>
        <fullName evidence="2">Uncharacterized protein</fullName>
    </submittedName>
</protein>